<keyword evidence="2" id="KW-1185">Reference proteome</keyword>
<proteinExistence type="predicted"/>
<accession>A0A4Y2CPN3</accession>
<comment type="caution">
    <text evidence="1">The sequence shown here is derived from an EMBL/GenBank/DDBJ whole genome shotgun (WGS) entry which is preliminary data.</text>
</comment>
<dbReference type="AlphaFoldDB" id="A0A4Y2CPN3"/>
<dbReference type="Proteomes" id="UP000499080">
    <property type="component" value="Unassembled WGS sequence"/>
</dbReference>
<dbReference type="EMBL" id="BGPR01087154">
    <property type="protein sequence ID" value="GBM06109.1"/>
    <property type="molecule type" value="Genomic_DNA"/>
</dbReference>
<sequence length="100" mass="11266">MASTRLPFAVRNTEKRNLKHSKCFHLSNNSVLWFFKRDHRCLAFNALVIPPEKMSNGGISGDLGGHGTASPNVHLTSKLPTVLIIDDCIRCIFFNLRLRC</sequence>
<gene>
    <name evidence="1" type="ORF">AVEN_239300_1</name>
</gene>
<evidence type="ECO:0000313" key="2">
    <source>
        <dbReference type="Proteomes" id="UP000499080"/>
    </source>
</evidence>
<protein>
    <submittedName>
        <fullName evidence="1">Uncharacterized protein</fullName>
    </submittedName>
</protein>
<organism evidence="1 2">
    <name type="scientific">Araneus ventricosus</name>
    <name type="common">Orbweaver spider</name>
    <name type="synonym">Epeira ventricosa</name>
    <dbReference type="NCBI Taxonomy" id="182803"/>
    <lineage>
        <taxon>Eukaryota</taxon>
        <taxon>Metazoa</taxon>
        <taxon>Ecdysozoa</taxon>
        <taxon>Arthropoda</taxon>
        <taxon>Chelicerata</taxon>
        <taxon>Arachnida</taxon>
        <taxon>Araneae</taxon>
        <taxon>Araneomorphae</taxon>
        <taxon>Entelegynae</taxon>
        <taxon>Araneoidea</taxon>
        <taxon>Araneidae</taxon>
        <taxon>Araneus</taxon>
    </lineage>
</organism>
<evidence type="ECO:0000313" key="1">
    <source>
        <dbReference type="EMBL" id="GBM06109.1"/>
    </source>
</evidence>
<name>A0A4Y2CPN3_ARAVE</name>
<reference evidence="1 2" key="1">
    <citation type="journal article" date="2019" name="Sci. Rep.">
        <title>Orb-weaving spider Araneus ventricosus genome elucidates the spidroin gene catalogue.</title>
        <authorList>
            <person name="Kono N."/>
            <person name="Nakamura H."/>
            <person name="Ohtoshi R."/>
            <person name="Moran D.A.P."/>
            <person name="Shinohara A."/>
            <person name="Yoshida Y."/>
            <person name="Fujiwara M."/>
            <person name="Mori M."/>
            <person name="Tomita M."/>
            <person name="Arakawa K."/>
        </authorList>
    </citation>
    <scope>NUCLEOTIDE SEQUENCE [LARGE SCALE GENOMIC DNA]</scope>
</reference>